<evidence type="ECO:0000256" key="1">
    <source>
        <dbReference type="ARBA" id="ARBA00022475"/>
    </source>
</evidence>
<dbReference type="RefSeq" id="WP_345587474.1">
    <property type="nucleotide sequence ID" value="NZ_BAABJG010000009.1"/>
</dbReference>
<gene>
    <name evidence="7" type="ORF">ACFQ4B_20095</name>
</gene>
<feature type="chain" id="PRO_5046990900" evidence="6">
    <location>
        <begin position="22"/>
        <end position="442"/>
    </location>
</feature>
<evidence type="ECO:0000256" key="6">
    <source>
        <dbReference type="SAM" id="SignalP"/>
    </source>
</evidence>
<feature type="signal peptide" evidence="6">
    <location>
        <begin position="1"/>
        <end position="21"/>
    </location>
</feature>
<reference evidence="8" key="1">
    <citation type="journal article" date="2019" name="Int. J. Syst. Evol. Microbiol.">
        <title>The Global Catalogue of Microorganisms (GCM) 10K type strain sequencing project: providing services to taxonomists for standard genome sequencing and annotation.</title>
        <authorList>
            <consortium name="The Broad Institute Genomics Platform"/>
            <consortium name="The Broad Institute Genome Sequencing Center for Infectious Disease"/>
            <person name="Wu L."/>
            <person name="Ma J."/>
        </authorList>
    </citation>
    <scope>NUCLEOTIDE SEQUENCE [LARGE SCALE GENOMIC DNA]</scope>
    <source>
        <strain evidence="8">CCUG 53270</strain>
    </source>
</reference>
<keyword evidence="1" id="KW-1003">Cell membrane</keyword>
<dbReference type="EMBL" id="JBHTLU010000025">
    <property type="protein sequence ID" value="MFD1222429.1"/>
    <property type="molecule type" value="Genomic_DNA"/>
</dbReference>
<sequence>MKKKMAGTLAALTAVSMMATACGGGSDSANAPEGKDSAVKENKDPVELVFYSMSRDSEASFNDRYGDAIRKKFPNYTIKYIQRATGSDLQDLINAGQRIDIQWDSIGSFPGSNMVYEMSYDMTELMKKHQVDVSRFEPSLIDAMKQLGNGAIYGLPVYNERMALFYNKDIFDKLNVPYPKDGMTWAELNEIAKKLNVEKDGITYTGFSPSVNHLFLVNQYSLPLLTKDLRANITNEKWKQILDLQLIQPTQNPVYQKAMANNKGKILDLNQFAKDQSLAMFISSPILPQVMKDELSKFNWDIVSEPTMPDAPGVGPQSYPGYFAITKMAKDKDAAMEVIKFLTSDEYQMEYSKKGIMTTLKNESIQKALGQESAFKDKNYGAFFYNKFPAIADKTIQESQVAILGTYTKNLNKLSSGDMDINTYMRTAEEEANKLLDSLKKK</sequence>
<dbReference type="Pfam" id="PF01547">
    <property type="entry name" value="SBP_bac_1"/>
    <property type="match status" value="1"/>
</dbReference>
<evidence type="ECO:0000256" key="5">
    <source>
        <dbReference type="ARBA" id="ARBA00023288"/>
    </source>
</evidence>
<evidence type="ECO:0000313" key="8">
    <source>
        <dbReference type="Proteomes" id="UP001597180"/>
    </source>
</evidence>
<dbReference type="PANTHER" id="PTHR43649:SF33">
    <property type="entry name" value="POLYGALACTURONAN_RHAMNOGALACTURONAN-BINDING PROTEIN YTCQ"/>
    <property type="match status" value="1"/>
</dbReference>
<keyword evidence="3" id="KW-0472">Membrane</keyword>
<dbReference type="Proteomes" id="UP001597180">
    <property type="component" value="Unassembled WGS sequence"/>
</dbReference>
<organism evidence="7 8">
    <name type="scientific">Paenibacillus vulneris</name>
    <dbReference type="NCBI Taxonomy" id="1133364"/>
    <lineage>
        <taxon>Bacteria</taxon>
        <taxon>Bacillati</taxon>
        <taxon>Bacillota</taxon>
        <taxon>Bacilli</taxon>
        <taxon>Bacillales</taxon>
        <taxon>Paenibacillaceae</taxon>
        <taxon>Paenibacillus</taxon>
    </lineage>
</organism>
<dbReference type="SUPFAM" id="SSF53850">
    <property type="entry name" value="Periplasmic binding protein-like II"/>
    <property type="match status" value="1"/>
</dbReference>
<dbReference type="InterPro" id="IPR006059">
    <property type="entry name" value="SBP"/>
</dbReference>
<protein>
    <submittedName>
        <fullName evidence="7">ABC transporter substrate-binding protein</fullName>
    </submittedName>
</protein>
<evidence type="ECO:0000256" key="4">
    <source>
        <dbReference type="ARBA" id="ARBA00023139"/>
    </source>
</evidence>
<dbReference type="Gene3D" id="3.40.190.10">
    <property type="entry name" value="Periplasmic binding protein-like II"/>
    <property type="match status" value="1"/>
</dbReference>
<dbReference type="PROSITE" id="PS51257">
    <property type="entry name" value="PROKAR_LIPOPROTEIN"/>
    <property type="match status" value="1"/>
</dbReference>
<name>A0ABW3UQ32_9BACL</name>
<dbReference type="PANTHER" id="PTHR43649">
    <property type="entry name" value="ARABINOSE-BINDING PROTEIN-RELATED"/>
    <property type="match status" value="1"/>
</dbReference>
<evidence type="ECO:0000256" key="2">
    <source>
        <dbReference type="ARBA" id="ARBA00022729"/>
    </source>
</evidence>
<keyword evidence="5" id="KW-0449">Lipoprotein</keyword>
<evidence type="ECO:0000256" key="3">
    <source>
        <dbReference type="ARBA" id="ARBA00023136"/>
    </source>
</evidence>
<keyword evidence="4" id="KW-0564">Palmitate</keyword>
<keyword evidence="8" id="KW-1185">Reference proteome</keyword>
<evidence type="ECO:0000313" key="7">
    <source>
        <dbReference type="EMBL" id="MFD1222429.1"/>
    </source>
</evidence>
<keyword evidence="2 6" id="KW-0732">Signal</keyword>
<comment type="caution">
    <text evidence="7">The sequence shown here is derived from an EMBL/GenBank/DDBJ whole genome shotgun (WGS) entry which is preliminary data.</text>
</comment>
<accession>A0ABW3UQ32</accession>
<proteinExistence type="predicted"/>
<dbReference type="InterPro" id="IPR050490">
    <property type="entry name" value="Bact_solute-bd_prot1"/>
</dbReference>